<dbReference type="AlphaFoldDB" id="A0A242MNL1"/>
<feature type="transmembrane region" description="Helical" evidence="1">
    <location>
        <begin position="28"/>
        <end position="47"/>
    </location>
</feature>
<dbReference type="EMBL" id="NBTY01000102">
    <property type="protein sequence ID" value="OTP72909.1"/>
    <property type="molecule type" value="Genomic_DNA"/>
</dbReference>
<feature type="transmembrane region" description="Helical" evidence="1">
    <location>
        <begin position="59"/>
        <end position="79"/>
    </location>
</feature>
<dbReference type="GO" id="GO:0005886">
    <property type="term" value="C:plasma membrane"/>
    <property type="evidence" value="ECO:0007669"/>
    <property type="project" value="InterPro"/>
</dbReference>
<feature type="domain" description="Phosphatidic acid phosphatase type 2/haloperoxidase" evidence="2">
    <location>
        <begin position="51"/>
        <end position="165"/>
    </location>
</feature>
<evidence type="ECO:0000313" key="3">
    <source>
        <dbReference type="EMBL" id="OTP72909.1"/>
    </source>
</evidence>
<gene>
    <name evidence="3" type="ORF">PAMC26510_20705</name>
</gene>
<keyword evidence="1" id="KW-0812">Transmembrane</keyword>
<dbReference type="GO" id="GO:0050380">
    <property type="term" value="F:undecaprenyl-diphosphatase activity"/>
    <property type="evidence" value="ECO:0007669"/>
    <property type="project" value="InterPro"/>
</dbReference>
<dbReference type="SMART" id="SM00014">
    <property type="entry name" value="acidPPc"/>
    <property type="match status" value="1"/>
</dbReference>
<dbReference type="Pfam" id="PF01569">
    <property type="entry name" value="PAP2"/>
    <property type="match status" value="1"/>
</dbReference>
<dbReference type="Proteomes" id="UP000194546">
    <property type="component" value="Unassembled WGS sequence"/>
</dbReference>
<organism evidence="3 4">
    <name type="scientific">Caballeronia sordidicola</name>
    <name type="common">Burkholderia sordidicola</name>
    <dbReference type="NCBI Taxonomy" id="196367"/>
    <lineage>
        <taxon>Bacteria</taxon>
        <taxon>Pseudomonadati</taxon>
        <taxon>Pseudomonadota</taxon>
        <taxon>Betaproteobacteria</taxon>
        <taxon>Burkholderiales</taxon>
        <taxon>Burkholderiaceae</taxon>
        <taxon>Caballeronia</taxon>
    </lineage>
</organism>
<accession>A0A242MNL1</accession>
<feature type="transmembrane region" description="Helical" evidence="1">
    <location>
        <begin position="162"/>
        <end position="183"/>
    </location>
</feature>
<dbReference type="InterPro" id="IPR033879">
    <property type="entry name" value="UPP_Pase"/>
</dbReference>
<evidence type="ECO:0000256" key="1">
    <source>
        <dbReference type="SAM" id="Phobius"/>
    </source>
</evidence>
<dbReference type="RefSeq" id="WP_086382228.1">
    <property type="nucleotide sequence ID" value="NZ_NBTY01000102.1"/>
</dbReference>
<name>A0A242MNL1_CABSO</name>
<sequence length="194" mass="21238">METLNQALFLFINASSDAHPFVVWTADVFAVYAIWLAPLTLIAGWLRGDMLLRHYMVEAAMSTGLALLAAQIIGVAWPHPRPFMIGIGTNLMAHSPDSSFPSDHLTCLWGAAFSLLMHGRTRRIGSALAILGVPMAWSRIYLGVHFPMDIVGASMVSGASAWVLATTGQHPVEFMVGIASYVYRQVIRTLIRRS</sequence>
<proteinExistence type="predicted"/>
<protein>
    <submittedName>
        <fullName evidence="3">Bacitracin transport permease protein BCRC</fullName>
    </submittedName>
</protein>
<evidence type="ECO:0000259" key="2">
    <source>
        <dbReference type="SMART" id="SM00014"/>
    </source>
</evidence>
<keyword evidence="1" id="KW-1133">Transmembrane helix</keyword>
<dbReference type="InterPro" id="IPR000326">
    <property type="entry name" value="PAP2/HPO"/>
</dbReference>
<keyword evidence="1" id="KW-0472">Membrane</keyword>
<dbReference type="SUPFAM" id="SSF48317">
    <property type="entry name" value="Acid phosphatase/Vanadium-dependent haloperoxidase"/>
    <property type="match status" value="1"/>
</dbReference>
<dbReference type="CDD" id="cd03385">
    <property type="entry name" value="PAP2_BcrC_like"/>
    <property type="match status" value="1"/>
</dbReference>
<dbReference type="Gene3D" id="1.20.144.10">
    <property type="entry name" value="Phosphatidic acid phosphatase type 2/haloperoxidase"/>
    <property type="match status" value="1"/>
</dbReference>
<feature type="transmembrane region" description="Helical" evidence="1">
    <location>
        <begin position="99"/>
        <end position="117"/>
    </location>
</feature>
<evidence type="ECO:0000313" key="4">
    <source>
        <dbReference type="Proteomes" id="UP000194546"/>
    </source>
</evidence>
<reference evidence="3 4" key="1">
    <citation type="submission" date="2017-03" db="EMBL/GenBank/DDBJ databases">
        <title>Genome analysis of strain PAMC 26510.</title>
        <authorList>
            <person name="Oh H.-M."/>
            <person name="Yang J.-A."/>
        </authorList>
    </citation>
    <scope>NUCLEOTIDE SEQUENCE [LARGE SCALE GENOMIC DNA]</scope>
    <source>
        <strain evidence="3 4">PAMC 26510</strain>
    </source>
</reference>
<dbReference type="InterPro" id="IPR036938">
    <property type="entry name" value="PAP2/HPO_sf"/>
</dbReference>
<feature type="transmembrane region" description="Helical" evidence="1">
    <location>
        <begin position="124"/>
        <end position="142"/>
    </location>
</feature>
<comment type="caution">
    <text evidence="3">The sequence shown here is derived from an EMBL/GenBank/DDBJ whole genome shotgun (WGS) entry which is preliminary data.</text>
</comment>